<gene>
    <name evidence="5" type="ORF">GO493_00570</name>
</gene>
<dbReference type="AlphaFoldDB" id="A0A7K1TXA1"/>
<evidence type="ECO:0000256" key="3">
    <source>
        <dbReference type="ARBA" id="ARBA00023163"/>
    </source>
</evidence>
<dbReference type="InterPro" id="IPR002577">
    <property type="entry name" value="HTH_HxlR"/>
</dbReference>
<accession>A0A7K1TXA1</accession>
<dbReference type="InterPro" id="IPR036390">
    <property type="entry name" value="WH_DNA-bd_sf"/>
</dbReference>
<dbReference type="RefSeq" id="WP_157305201.1">
    <property type="nucleotide sequence ID" value="NZ_WRXN01000001.1"/>
</dbReference>
<dbReference type="Proteomes" id="UP000461730">
    <property type="component" value="Unassembled WGS sequence"/>
</dbReference>
<comment type="caution">
    <text evidence="5">The sequence shown here is derived from an EMBL/GenBank/DDBJ whole genome shotgun (WGS) entry which is preliminary data.</text>
</comment>
<organism evidence="5 6">
    <name type="scientific">Chitinophaga tropicalis</name>
    <dbReference type="NCBI Taxonomy" id="2683588"/>
    <lineage>
        <taxon>Bacteria</taxon>
        <taxon>Pseudomonadati</taxon>
        <taxon>Bacteroidota</taxon>
        <taxon>Chitinophagia</taxon>
        <taxon>Chitinophagales</taxon>
        <taxon>Chitinophagaceae</taxon>
        <taxon>Chitinophaga</taxon>
    </lineage>
</organism>
<dbReference type="Gene3D" id="1.10.10.10">
    <property type="entry name" value="Winged helix-like DNA-binding domain superfamily/Winged helix DNA-binding domain"/>
    <property type="match status" value="1"/>
</dbReference>
<dbReference type="SUPFAM" id="SSF46785">
    <property type="entry name" value="Winged helix' DNA-binding domain"/>
    <property type="match status" value="1"/>
</dbReference>
<sequence length="114" mass="13347">MKEFLHQQRHYYSPVEFAMAHIGGTWKMPILLALRQGPVRYGILKSSIPHISDKMLITQLRELEEKKMVTRHTYIEKPPRVEYQLTSRAEKAFPVIDLLAEYGCFLAREEGCLQ</sequence>
<name>A0A7K1TXA1_9BACT</name>
<protein>
    <submittedName>
        <fullName evidence="5">Transcriptional regulator</fullName>
    </submittedName>
</protein>
<dbReference type="InterPro" id="IPR036388">
    <property type="entry name" value="WH-like_DNA-bd_sf"/>
</dbReference>
<dbReference type="GO" id="GO:0003677">
    <property type="term" value="F:DNA binding"/>
    <property type="evidence" value="ECO:0007669"/>
    <property type="project" value="UniProtKB-KW"/>
</dbReference>
<dbReference type="PANTHER" id="PTHR33204:SF29">
    <property type="entry name" value="TRANSCRIPTIONAL REGULATOR"/>
    <property type="match status" value="1"/>
</dbReference>
<keyword evidence="6" id="KW-1185">Reference proteome</keyword>
<evidence type="ECO:0000313" key="5">
    <source>
        <dbReference type="EMBL" id="MVT06734.1"/>
    </source>
</evidence>
<evidence type="ECO:0000256" key="2">
    <source>
        <dbReference type="ARBA" id="ARBA00023125"/>
    </source>
</evidence>
<dbReference type="PANTHER" id="PTHR33204">
    <property type="entry name" value="TRANSCRIPTIONAL REGULATOR, MARR FAMILY"/>
    <property type="match status" value="1"/>
</dbReference>
<evidence type="ECO:0000313" key="6">
    <source>
        <dbReference type="Proteomes" id="UP000461730"/>
    </source>
</evidence>
<feature type="domain" description="HTH hxlR-type" evidence="4">
    <location>
        <begin position="13"/>
        <end position="111"/>
    </location>
</feature>
<dbReference type="EMBL" id="WRXN01000001">
    <property type="protein sequence ID" value="MVT06734.1"/>
    <property type="molecule type" value="Genomic_DNA"/>
</dbReference>
<keyword evidence="3" id="KW-0804">Transcription</keyword>
<dbReference type="Pfam" id="PF01638">
    <property type="entry name" value="HxlR"/>
    <property type="match status" value="1"/>
</dbReference>
<dbReference type="PROSITE" id="PS51118">
    <property type="entry name" value="HTH_HXLR"/>
    <property type="match status" value="1"/>
</dbReference>
<evidence type="ECO:0000259" key="4">
    <source>
        <dbReference type="PROSITE" id="PS51118"/>
    </source>
</evidence>
<evidence type="ECO:0000256" key="1">
    <source>
        <dbReference type="ARBA" id="ARBA00023015"/>
    </source>
</evidence>
<reference evidence="5 6" key="1">
    <citation type="submission" date="2019-12" db="EMBL/GenBank/DDBJ databases">
        <title>Chitinophaga sp. strain ysch24 (GDMCC 1.1355), whole genome shotgun sequence.</title>
        <authorList>
            <person name="Zhang X."/>
        </authorList>
    </citation>
    <scope>NUCLEOTIDE SEQUENCE [LARGE SCALE GENOMIC DNA]</scope>
    <source>
        <strain evidence="6">ysch24</strain>
    </source>
</reference>
<proteinExistence type="predicted"/>
<keyword evidence="2" id="KW-0238">DNA-binding</keyword>
<keyword evidence="1" id="KW-0805">Transcription regulation</keyword>